<dbReference type="EMBL" id="QGKV02001507">
    <property type="protein sequence ID" value="KAF3528733.1"/>
    <property type="molecule type" value="Genomic_DNA"/>
</dbReference>
<reference evidence="2 3" key="1">
    <citation type="journal article" date="2020" name="BMC Genomics">
        <title>Intraspecific diversification of the crop wild relative Brassica cretica Lam. using demographic model selection.</title>
        <authorList>
            <person name="Kioukis A."/>
            <person name="Michalopoulou V.A."/>
            <person name="Briers L."/>
            <person name="Pirintsos S."/>
            <person name="Studholme D.J."/>
            <person name="Pavlidis P."/>
            <person name="Sarris P.F."/>
        </authorList>
    </citation>
    <scope>NUCLEOTIDE SEQUENCE [LARGE SCALE GENOMIC DNA]</scope>
    <source>
        <strain evidence="3">cv. PFS-1207/04</strain>
    </source>
</reference>
<dbReference type="InterPro" id="IPR011990">
    <property type="entry name" value="TPR-like_helical_dom_sf"/>
</dbReference>
<name>A0ABQ7B8E4_BRACR</name>
<dbReference type="SUPFAM" id="SSF48452">
    <property type="entry name" value="TPR-like"/>
    <property type="match status" value="1"/>
</dbReference>
<proteinExistence type="predicted"/>
<sequence>MKRSCASFHNVLGLISTYGSGFTPTRNRNRNPTRFQSRHRTTNRSGGIRIIRTRFHIPLRSTTARTIQFPRRTHTRPRLPPRALNPRVSEGNKNLVGRNKALVHVVGKDYAAAVREYEECIERDSSDVVAVNNKALCLMYLRDLSGDGECVGESAGRGFEYLDYTCCSR</sequence>
<accession>A0ABQ7B8E4</accession>
<feature type="compositionally biased region" description="Basic residues" evidence="1">
    <location>
        <begin position="27"/>
        <end position="42"/>
    </location>
</feature>
<protein>
    <submittedName>
        <fullName evidence="2">Uncharacterized protein</fullName>
    </submittedName>
</protein>
<comment type="caution">
    <text evidence="2">The sequence shown here is derived from an EMBL/GenBank/DDBJ whole genome shotgun (WGS) entry which is preliminary data.</text>
</comment>
<dbReference type="Gene3D" id="1.25.40.10">
    <property type="entry name" value="Tetratricopeptide repeat domain"/>
    <property type="match status" value="1"/>
</dbReference>
<evidence type="ECO:0000313" key="3">
    <source>
        <dbReference type="Proteomes" id="UP000266723"/>
    </source>
</evidence>
<dbReference type="PANTHER" id="PTHR21581">
    <property type="entry name" value="D-ALANYL-D-ALANINE CARBOXYPEPTIDASE"/>
    <property type="match status" value="1"/>
</dbReference>
<dbReference type="Proteomes" id="UP000266723">
    <property type="component" value="Unassembled WGS sequence"/>
</dbReference>
<evidence type="ECO:0000313" key="2">
    <source>
        <dbReference type="EMBL" id="KAF3528733.1"/>
    </source>
</evidence>
<dbReference type="PANTHER" id="PTHR21581:SF6">
    <property type="entry name" value="TRAFFICKING PROTEIN PARTICLE COMPLEX SUBUNIT 12"/>
    <property type="match status" value="1"/>
</dbReference>
<keyword evidence="3" id="KW-1185">Reference proteome</keyword>
<gene>
    <name evidence="2" type="ORF">DY000_02036235</name>
</gene>
<feature type="region of interest" description="Disordered" evidence="1">
    <location>
        <begin position="21"/>
        <end position="42"/>
    </location>
</feature>
<evidence type="ECO:0000256" key="1">
    <source>
        <dbReference type="SAM" id="MobiDB-lite"/>
    </source>
</evidence>
<organism evidence="2 3">
    <name type="scientific">Brassica cretica</name>
    <name type="common">Mustard</name>
    <dbReference type="NCBI Taxonomy" id="69181"/>
    <lineage>
        <taxon>Eukaryota</taxon>
        <taxon>Viridiplantae</taxon>
        <taxon>Streptophyta</taxon>
        <taxon>Embryophyta</taxon>
        <taxon>Tracheophyta</taxon>
        <taxon>Spermatophyta</taxon>
        <taxon>Magnoliopsida</taxon>
        <taxon>eudicotyledons</taxon>
        <taxon>Gunneridae</taxon>
        <taxon>Pentapetalae</taxon>
        <taxon>rosids</taxon>
        <taxon>malvids</taxon>
        <taxon>Brassicales</taxon>
        <taxon>Brassicaceae</taxon>
        <taxon>Brassiceae</taxon>
        <taxon>Brassica</taxon>
    </lineage>
</organism>